<feature type="compositionally biased region" description="Basic and acidic residues" evidence="1">
    <location>
        <begin position="49"/>
        <end position="60"/>
    </location>
</feature>
<feature type="region of interest" description="Disordered" evidence="1">
    <location>
        <begin position="22"/>
        <end position="129"/>
    </location>
</feature>
<reference evidence="2 3" key="1">
    <citation type="submission" date="2019-01" db="EMBL/GenBank/DDBJ databases">
        <title>Draft genome sequences of three monokaryotic isolates of the white-rot basidiomycete fungus Dichomitus squalens.</title>
        <authorList>
            <consortium name="DOE Joint Genome Institute"/>
            <person name="Lopez S.C."/>
            <person name="Andreopoulos B."/>
            <person name="Pangilinan J."/>
            <person name="Lipzen A."/>
            <person name="Riley R."/>
            <person name="Ahrendt S."/>
            <person name="Ng V."/>
            <person name="Barry K."/>
            <person name="Daum C."/>
            <person name="Grigoriev I.V."/>
            <person name="Hilden K.S."/>
            <person name="Makela M.R."/>
            <person name="de Vries R.P."/>
        </authorList>
    </citation>
    <scope>NUCLEOTIDE SEQUENCE [LARGE SCALE GENOMIC DNA]</scope>
    <source>
        <strain evidence="2 3">CBS 464.89</strain>
    </source>
</reference>
<dbReference type="AlphaFoldDB" id="A0A4Q9QB84"/>
<sequence length="129" mass="13769">MRSFGTLPSTSLSHSTAVAALRWRPPGPVCPATRASAAQAPPSLLSAKPSRERNPADDLRLPQGHAPLAGLLAPTPSDRNPSGLRRRAAARQATYQRRARQDRSETRTPPTPNDAMACDARGCPAFLSH</sequence>
<dbReference type="EMBL" id="ML145086">
    <property type="protein sequence ID" value="TBU64406.1"/>
    <property type="molecule type" value="Genomic_DNA"/>
</dbReference>
<evidence type="ECO:0000256" key="1">
    <source>
        <dbReference type="SAM" id="MobiDB-lite"/>
    </source>
</evidence>
<name>A0A4Q9QB84_9APHY</name>
<evidence type="ECO:0000313" key="3">
    <source>
        <dbReference type="Proteomes" id="UP000292082"/>
    </source>
</evidence>
<organism evidence="2 3">
    <name type="scientific">Dichomitus squalens</name>
    <dbReference type="NCBI Taxonomy" id="114155"/>
    <lineage>
        <taxon>Eukaryota</taxon>
        <taxon>Fungi</taxon>
        <taxon>Dikarya</taxon>
        <taxon>Basidiomycota</taxon>
        <taxon>Agaricomycotina</taxon>
        <taxon>Agaricomycetes</taxon>
        <taxon>Polyporales</taxon>
        <taxon>Polyporaceae</taxon>
        <taxon>Dichomitus</taxon>
    </lineage>
</organism>
<keyword evidence="3" id="KW-1185">Reference proteome</keyword>
<evidence type="ECO:0000313" key="2">
    <source>
        <dbReference type="EMBL" id="TBU64406.1"/>
    </source>
</evidence>
<gene>
    <name evidence="2" type="ORF">BD310DRAFT_914587</name>
</gene>
<proteinExistence type="predicted"/>
<protein>
    <submittedName>
        <fullName evidence="2">Uncharacterized protein</fullName>
    </submittedName>
</protein>
<dbReference type="Proteomes" id="UP000292082">
    <property type="component" value="Unassembled WGS sequence"/>
</dbReference>
<accession>A0A4Q9QB84</accession>
<feature type="compositionally biased region" description="Low complexity" evidence="1">
    <location>
        <begin position="35"/>
        <end position="48"/>
    </location>
</feature>